<protein>
    <recommendedName>
        <fullName evidence="11">OmpA-like domain-containing protein</fullName>
    </recommendedName>
</protein>
<keyword evidence="13" id="KW-1185">Reference proteome</keyword>
<keyword evidence="3" id="KW-1003">Cell membrane</keyword>
<keyword evidence="4 10" id="KW-0812">Transmembrane</keyword>
<evidence type="ECO:0000256" key="7">
    <source>
        <dbReference type="PROSITE-ProRule" id="PRU00473"/>
    </source>
</evidence>
<dbReference type="HOGENOM" id="CLU_536194_0_0_0"/>
<proteinExistence type="inferred from homology"/>
<feature type="transmembrane region" description="Helical" evidence="10">
    <location>
        <begin position="284"/>
        <end position="304"/>
    </location>
</feature>
<comment type="similarity">
    <text evidence="2">Belongs to the MotB family.</text>
</comment>
<dbReference type="InterPro" id="IPR025713">
    <property type="entry name" value="MotB-like_N_dom"/>
</dbReference>
<dbReference type="PANTHER" id="PTHR30329:SF21">
    <property type="entry name" value="LIPOPROTEIN YIAD-RELATED"/>
    <property type="match status" value="1"/>
</dbReference>
<evidence type="ECO:0000313" key="12">
    <source>
        <dbReference type="EMBL" id="CCQ91736.1"/>
    </source>
</evidence>
<evidence type="ECO:0000259" key="11">
    <source>
        <dbReference type="PROSITE" id="PS51123"/>
    </source>
</evidence>
<keyword evidence="8" id="KW-0175">Coiled coil</keyword>
<evidence type="ECO:0000256" key="8">
    <source>
        <dbReference type="SAM" id="Coils"/>
    </source>
</evidence>
<keyword evidence="5 10" id="KW-1133">Transmembrane helix</keyword>
<dbReference type="Pfam" id="PF13677">
    <property type="entry name" value="MotB_plug"/>
    <property type="match status" value="1"/>
</dbReference>
<dbReference type="EMBL" id="CAQJ01000086">
    <property type="protein sequence ID" value="CCQ91736.1"/>
    <property type="molecule type" value="Genomic_DNA"/>
</dbReference>
<reference evidence="12 13" key="1">
    <citation type="journal article" date="2013" name="Front. Microbiol.">
        <title>The genome of Nitrospina gracilis illuminates the metabolism and evolution of the major marine nitrite oxidizer.</title>
        <authorList>
            <person name="Luecker S."/>
            <person name="Nowka B."/>
            <person name="Rattei T."/>
            <person name="Spieck E."/>
            <person name="and Daims H."/>
        </authorList>
    </citation>
    <scope>NUCLEOTIDE SEQUENCE [LARGE SCALE GENOMIC DNA]</scope>
    <source>
        <strain evidence="12 13">3/211</strain>
    </source>
</reference>
<dbReference type="InterPro" id="IPR036737">
    <property type="entry name" value="OmpA-like_sf"/>
</dbReference>
<dbReference type="InParanoid" id="M1Z187"/>
<keyword evidence="6 7" id="KW-0472">Membrane</keyword>
<feature type="domain" description="OmpA-like" evidence="11">
    <location>
        <begin position="364"/>
        <end position="486"/>
    </location>
</feature>
<evidence type="ECO:0000256" key="10">
    <source>
        <dbReference type="SAM" id="Phobius"/>
    </source>
</evidence>
<evidence type="ECO:0000256" key="6">
    <source>
        <dbReference type="ARBA" id="ARBA00023136"/>
    </source>
</evidence>
<comment type="caution">
    <text evidence="12">The sequence shown here is derived from an EMBL/GenBank/DDBJ whole genome shotgun (WGS) entry which is preliminary data.</text>
</comment>
<sequence length="508" mass="58514">MAQENSIQRLKEQLKIKNQELKKQVRETSRLSDKMNNITVLNKEKVNELLGLIKQKELELKEAQEAVWAARMSKRKKGQGDEKGDGEETEEPAEDRESEVHEIDPAIVKELEEAKTSLQNLRSLFKETREELKKTSNDKSLLVKEVKRTRKELDRVKSLKDEVTRLKQELEQKAGPSYQQLEKEIEGKEAKIEKLERIIKDATQDREDGKLPAEIIFELRMELNELLHDKERLVIELDQLKDDNEELESKIQTLEDKQVARQLEGQIAHEHRSSFRTAFVSMEGFLVTYSDMITLLLAIFVMLFTMSNIDEAKFVEAISSFQEKQVRVTSQNVRLTNQEIEMLERVRELVKDNVDPEELVRGDVKTKLIRLKSEELFAPGKATLITGAEETIFKAITNDLKQGVKQIHIEGHTDNVPISTEAFPSNWELSTSRAARVARYIIEELNFPEELIVVSGYGEHRPLKPNNTDSNRAMNRRVEIKILKDKEVLKEENGGKGQAINGQPVKKT</sequence>
<dbReference type="CDD" id="cd07185">
    <property type="entry name" value="OmpA_C-like"/>
    <property type="match status" value="1"/>
</dbReference>
<dbReference type="SUPFAM" id="SSF103088">
    <property type="entry name" value="OmpA-like"/>
    <property type="match status" value="1"/>
</dbReference>
<dbReference type="PANTHER" id="PTHR30329">
    <property type="entry name" value="STATOR ELEMENT OF FLAGELLAR MOTOR COMPLEX"/>
    <property type="match status" value="1"/>
</dbReference>
<feature type="coiled-coil region" evidence="8">
    <location>
        <begin position="4"/>
        <end position="66"/>
    </location>
</feature>
<dbReference type="AlphaFoldDB" id="M1Z187"/>
<comment type="subcellular location">
    <subcellularLocation>
        <location evidence="1">Cell membrane</location>
        <topology evidence="1">Single-pass membrane protein</topology>
    </subcellularLocation>
</comment>
<dbReference type="GO" id="GO:0005886">
    <property type="term" value="C:plasma membrane"/>
    <property type="evidence" value="ECO:0007669"/>
    <property type="project" value="UniProtKB-SubCell"/>
</dbReference>
<dbReference type="RefSeq" id="WP_005010790.1">
    <property type="nucleotide sequence ID" value="NZ_HG422173.1"/>
</dbReference>
<evidence type="ECO:0000256" key="1">
    <source>
        <dbReference type="ARBA" id="ARBA00004162"/>
    </source>
</evidence>
<dbReference type="Pfam" id="PF00691">
    <property type="entry name" value="OmpA"/>
    <property type="match status" value="1"/>
</dbReference>
<dbReference type="Gene3D" id="3.30.1330.60">
    <property type="entry name" value="OmpA-like domain"/>
    <property type="match status" value="1"/>
</dbReference>
<evidence type="ECO:0000256" key="3">
    <source>
        <dbReference type="ARBA" id="ARBA00022475"/>
    </source>
</evidence>
<feature type="region of interest" description="Disordered" evidence="9">
    <location>
        <begin position="69"/>
        <end position="104"/>
    </location>
</feature>
<dbReference type="PROSITE" id="PS51123">
    <property type="entry name" value="OMPA_2"/>
    <property type="match status" value="1"/>
</dbReference>
<evidence type="ECO:0000313" key="13">
    <source>
        <dbReference type="Proteomes" id="UP000011704"/>
    </source>
</evidence>
<evidence type="ECO:0000256" key="5">
    <source>
        <dbReference type="ARBA" id="ARBA00022989"/>
    </source>
</evidence>
<feature type="compositionally biased region" description="Acidic residues" evidence="9">
    <location>
        <begin position="84"/>
        <end position="97"/>
    </location>
</feature>
<evidence type="ECO:0000256" key="4">
    <source>
        <dbReference type="ARBA" id="ARBA00022692"/>
    </source>
</evidence>
<dbReference type="OrthoDB" id="9815217at2"/>
<dbReference type="InterPro" id="IPR006665">
    <property type="entry name" value="OmpA-like"/>
</dbReference>
<evidence type="ECO:0000256" key="9">
    <source>
        <dbReference type="SAM" id="MobiDB-lite"/>
    </source>
</evidence>
<gene>
    <name evidence="12" type="ORF">NITGR_780040</name>
</gene>
<dbReference type="STRING" id="1266370.NITGR_780040"/>
<dbReference type="InterPro" id="IPR050330">
    <property type="entry name" value="Bact_OuterMem_StrucFunc"/>
</dbReference>
<evidence type="ECO:0000256" key="2">
    <source>
        <dbReference type="ARBA" id="ARBA00008914"/>
    </source>
</evidence>
<organism evidence="12 13">
    <name type="scientific">Nitrospina gracilis (strain 3/211)</name>
    <dbReference type="NCBI Taxonomy" id="1266370"/>
    <lineage>
        <taxon>Bacteria</taxon>
        <taxon>Pseudomonadati</taxon>
        <taxon>Nitrospinota/Tectimicrobiota group</taxon>
        <taxon>Nitrospinota</taxon>
        <taxon>Nitrospinia</taxon>
        <taxon>Nitrospinales</taxon>
        <taxon>Nitrospinaceae</taxon>
        <taxon>Nitrospina</taxon>
    </lineage>
</organism>
<feature type="coiled-coil region" evidence="8">
    <location>
        <begin position="108"/>
        <end position="264"/>
    </location>
</feature>
<feature type="region of interest" description="Disordered" evidence="9">
    <location>
        <begin position="489"/>
        <end position="508"/>
    </location>
</feature>
<dbReference type="Proteomes" id="UP000011704">
    <property type="component" value="Unassembled WGS sequence"/>
</dbReference>
<accession>M1Z187</accession>
<name>M1Z187_NITG3</name>